<feature type="compositionally biased region" description="Basic and acidic residues" evidence="1">
    <location>
        <begin position="137"/>
        <end position="155"/>
    </location>
</feature>
<dbReference type="Proteomes" id="UP000322899">
    <property type="component" value="Unassembled WGS sequence"/>
</dbReference>
<name>A0A5A8EJW8_CAFRO</name>
<feature type="compositionally biased region" description="Low complexity" evidence="1">
    <location>
        <begin position="214"/>
        <end position="226"/>
    </location>
</feature>
<evidence type="ECO:0000313" key="3">
    <source>
        <dbReference type="Proteomes" id="UP000322899"/>
    </source>
</evidence>
<accession>A0A5A8EJW8</accession>
<feature type="region of interest" description="Disordered" evidence="1">
    <location>
        <begin position="665"/>
        <end position="719"/>
    </location>
</feature>
<feature type="compositionally biased region" description="Basic and acidic residues" evidence="1">
    <location>
        <begin position="441"/>
        <end position="458"/>
    </location>
</feature>
<proteinExistence type="predicted"/>
<dbReference type="AlphaFoldDB" id="A0A5A8EJW8"/>
<feature type="region of interest" description="Disordered" evidence="1">
    <location>
        <begin position="120"/>
        <end position="281"/>
    </location>
</feature>
<reference evidence="2 3" key="1">
    <citation type="submission" date="2019-07" db="EMBL/GenBank/DDBJ databases">
        <title>Genomes of Cafeteria roenbergensis.</title>
        <authorList>
            <person name="Fischer M.G."/>
            <person name="Hackl T."/>
            <person name="Roman M."/>
        </authorList>
    </citation>
    <scope>NUCLEOTIDE SEQUENCE [LARGE SCALE GENOMIC DNA]</scope>
    <source>
        <strain evidence="2 3">E4-10P</strain>
    </source>
</reference>
<dbReference type="EMBL" id="VLTO01000010">
    <property type="protein sequence ID" value="KAA0176091.1"/>
    <property type="molecule type" value="Genomic_DNA"/>
</dbReference>
<evidence type="ECO:0000256" key="1">
    <source>
        <dbReference type="SAM" id="MobiDB-lite"/>
    </source>
</evidence>
<feature type="region of interest" description="Disordered" evidence="1">
    <location>
        <begin position="433"/>
        <end position="560"/>
    </location>
</feature>
<feature type="compositionally biased region" description="Basic and acidic residues" evidence="1">
    <location>
        <begin position="469"/>
        <end position="498"/>
    </location>
</feature>
<feature type="compositionally biased region" description="Gly residues" evidence="1">
    <location>
        <begin position="227"/>
        <end position="236"/>
    </location>
</feature>
<evidence type="ECO:0008006" key="4">
    <source>
        <dbReference type="Google" id="ProtNLM"/>
    </source>
</evidence>
<feature type="compositionally biased region" description="Acidic residues" evidence="1">
    <location>
        <begin position="246"/>
        <end position="257"/>
    </location>
</feature>
<feature type="compositionally biased region" description="Basic and acidic residues" evidence="1">
    <location>
        <begin position="511"/>
        <end position="560"/>
    </location>
</feature>
<protein>
    <recommendedName>
        <fullName evidence="4">Trichohyalin-plectin-homology domain-containing protein</fullName>
    </recommendedName>
</protein>
<organism evidence="2 3">
    <name type="scientific">Cafeteria roenbergensis</name>
    <name type="common">Marine flagellate</name>
    <dbReference type="NCBI Taxonomy" id="33653"/>
    <lineage>
        <taxon>Eukaryota</taxon>
        <taxon>Sar</taxon>
        <taxon>Stramenopiles</taxon>
        <taxon>Bigyra</taxon>
        <taxon>Opalozoa</taxon>
        <taxon>Bicosoecida</taxon>
        <taxon>Cafeteriaceae</taxon>
        <taxon>Cafeteria</taxon>
    </lineage>
</organism>
<gene>
    <name evidence="2" type="ORF">FNF27_02480</name>
</gene>
<feature type="region of interest" description="Disordered" evidence="1">
    <location>
        <begin position="75"/>
        <end position="105"/>
    </location>
</feature>
<comment type="caution">
    <text evidence="2">The sequence shown here is derived from an EMBL/GenBank/DDBJ whole genome shotgun (WGS) entry which is preliminary data.</text>
</comment>
<sequence length="719" mass="78457">MALSGSLSTPSGRAQLERAVADSLRRKFAITPRIRDLVNEEVAAFCAANSRITATQLKGLQLSVAAKVSEHPDAKRALRLRSPHVGTQRSGWRAGGASGANGSRSRALAAAGDTALRYGLVPPGTGGAGQPPLTARGRMEKTRGMAEEVARRREAGGPARRGGASRPGSAAPSGRVPWRGAAEQSPGALLTEEETKGSARGQLDSRGSRRSAGSRRGSPRTGAGASAAGGQGGARNGGRHHAADNSSDDDSADEAGSGDDHVSVESEEDSEGEGETRVVRYGRCALRTHLHRRGDEPTRKRLGRVERAVVRDPNPEVVEGIVTEALMKRKAKEDAARLKARQEEFRTLLKQQEEEKKLAAALDADEDERFGEMLRKQAAHLEAREKEAAERAKAAAREELQARIKTAERVAAVRRQEEAERVAAEKAAIEASIAADEAEKEEERRAAEAARRRIKDQIAENESFNAARKQAEREERERDRMEMDSYARAMREQEEARRRNFAKAFGTPAEYHTEGERLREEAAARDKAEKRRERKEHADRMAKLAAMEKEAEEERREKAAANRADLLRQMAEKEAAKEAEARVGAEQLRMLRMRARREEGEEAAERLEEKRKALALRQALDKQIAIDDDIERSRREAEKLAVAAQVYGIADDKALLSEVAKQLRGRRREARAEGTAPASTGARRINRVGVRTSTRLVAPAPTGSSGLGVSGTRLSARVG</sequence>
<evidence type="ECO:0000313" key="2">
    <source>
        <dbReference type="EMBL" id="KAA0176091.1"/>
    </source>
</evidence>
<feature type="compositionally biased region" description="Low complexity" evidence="1">
    <location>
        <begin position="156"/>
        <end position="175"/>
    </location>
</feature>